<dbReference type="PANTHER" id="PTHR40029">
    <property type="match status" value="1"/>
</dbReference>
<feature type="binding site" evidence="9">
    <location>
        <begin position="224"/>
        <end position="225"/>
    </location>
    <ligand>
        <name>sn-glycerol 1-phosphate</name>
        <dbReference type="ChEBI" id="CHEBI:57685"/>
    </ligand>
</feature>
<dbReference type="NCBIfam" id="NF003198">
    <property type="entry name" value="PRK04169.1-2"/>
    <property type="match status" value="1"/>
</dbReference>
<evidence type="ECO:0000313" key="10">
    <source>
        <dbReference type="EMBL" id="TCN73032.1"/>
    </source>
</evidence>
<dbReference type="HAMAP" id="MF_00112">
    <property type="entry name" value="GGGP_HepGP_synthase"/>
    <property type="match status" value="1"/>
</dbReference>
<dbReference type="Gene3D" id="3.20.20.390">
    <property type="entry name" value="FMN-linked oxidoreductases"/>
    <property type="match status" value="1"/>
</dbReference>
<keyword evidence="11" id="KW-1185">Reference proteome</keyword>
<proteinExistence type="inferred from homology"/>
<comment type="function">
    <text evidence="9">Prenyltransferase that catalyzes the transfer of the geranylgeranyl moiety of geranylgeranyl diphosphate (GGPP) to the C3 hydroxyl of sn-glycerol-1-phosphate (G1P).</text>
</comment>
<evidence type="ECO:0000256" key="3">
    <source>
        <dbReference type="ARBA" id="ARBA00022723"/>
    </source>
</evidence>
<keyword evidence="7 9" id="KW-1208">Phospholipid metabolism</keyword>
<dbReference type="InterPro" id="IPR039074">
    <property type="entry name" value="GGGP/HepGP_synthase_I"/>
</dbReference>
<evidence type="ECO:0000256" key="8">
    <source>
        <dbReference type="ARBA" id="ARBA00047288"/>
    </source>
</evidence>
<keyword evidence="4 9" id="KW-0460">Magnesium</keyword>
<dbReference type="InterPro" id="IPR008205">
    <property type="entry name" value="GGGP_HepGP_synthase"/>
</dbReference>
<evidence type="ECO:0000256" key="6">
    <source>
        <dbReference type="ARBA" id="ARBA00023209"/>
    </source>
</evidence>
<comment type="similarity">
    <text evidence="9">Belongs to the GGGP/HepGP synthase family. Group II subfamily.</text>
</comment>
<evidence type="ECO:0000313" key="11">
    <source>
        <dbReference type="Proteomes" id="UP000294830"/>
    </source>
</evidence>
<dbReference type="GO" id="GO:0005737">
    <property type="term" value="C:cytoplasm"/>
    <property type="evidence" value="ECO:0007669"/>
    <property type="project" value="InterPro"/>
</dbReference>
<dbReference type="OrthoDB" id="9807235at2"/>
<comment type="caution">
    <text evidence="10">The sequence shown here is derived from an EMBL/GenBank/DDBJ whole genome shotgun (WGS) entry which is preliminary data.</text>
</comment>
<dbReference type="GO" id="GO:0046474">
    <property type="term" value="P:glycerophospholipid biosynthetic process"/>
    <property type="evidence" value="ECO:0007669"/>
    <property type="project" value="UniProtKB-UniRule"/>
</dbReference>
<dbReference type="InterPro" id="IPR038597">
    <property type="entry name" value="GGGP/HepGP_synthase_sf"/>
</dbReference>
<keyword evidence="3 9" id="KW-0479">Metal-binding</keyword>
<dbReference type="EMBL" id="SLWB01000001">
    <property type="protein sequence ID" value="TCN73032.1"/>
    <property type="molecule type" value="Genomic_DNA"/>
</dbReference>
<dbReference type="GO" id="GO:0120536">
    <property type="term" value="F:heptaprenylglyceryl phosphate synthase activity"/>
    <property type="evidence" value="ECO:0007669"/>
    <property type="project" value="UniProtKB-ARBA"/>
</dbReference>
<evidence type="ECO:0000256" key="1">
    <source>
        <dbReference type="ARBA" id="ARBA00022516"/>
    </source>
</evidence>
<dbReference type="RefSeq" id="WP_131837818.1">
    <property type="nucleotide sequence ID" value="NZ_SLWB01000001.1"/>
</dbReference>
<keyword evidence="6 9" id="KW-0594">Phospholipid biosynthesis</keyword>
<keyword evidence="2 9" id="KW-0808">Transferase</keyword>
<feature type="binding site" evidence="9">
    <location>
        <begin position="202"/>
        <end position="203"/>
    </location>
    <ligand>
        <name>sn-glycerol 1-phosphate</name>
        <dbReference type="ChEBI" id="CHEBI:57685"/>
    </ligand>
</feature>
<dbReference type="SUPFAM" id="SSF51395">
    <property type="entry name" value="FMN-linked oxidoreductases"/>
    <property type="match status" value="1"/>
</dbReference>
<evidence type="ECO:0000256" key="4">
    <source>
        <dbReference type="ARBA" id="ARBA00022842"/>
    </source>
</evidence>
<dbReference type="GO" id="GO:0047294">
    <property type="term" value="F:phosphoglycerol geranylgeranyltransferase activity"/>
    <property type="evidence" value="ECO:0007669"/>
    <property type="project" value="UniProtKB-UniRule"/>
</dbReference>
<comment type="catalytic activity">
    <reaction evidence="8 9">
        <text>sn-glycerol 1-phosphate + (2E,6E,10E)-geranylgeranyl diphosphate = sn-3-O-(geranylgeranyl)glycerol 1-phosphate + diphosphate</text>
        <dbReference type="Rhea" id="RHEA:23404"/>
        <dbReference type="ChEBI" id="CHEBI:33019"/>
        <dbReference type="ChEBI" id="CHEBI:57677"/>
        <dbReference type="ChEBI" id="CHEBI:57685"/>
        <dbReference type="ChEBI" id="CHEBI:58756"/>
        <dbReference type="EC" id="2.5.1.41"/>
    </reaction>
</comment>
<dbReference type="Proteomes" id="UP000294830">
    <property type="component" value="Unassembled WGS sequence"/>
</dbReference>
<dbReference type="PANTHER" id="PTHR40029:SF2">
    <property type="entry name" value="HEPTAPRENYLGLYCERYL PHOSPHATE SYNTHASE"/>
    <property type="match status" value="1"/>
</dbReference>
<keyword evidence="1 9" id="KW-0444">Lipid biosynthesis</keyword>
<comment type="caution">
    <text evidence="9">Lacks conserved residue(s) required for the propagation of feature annotation.</text>
</comment>
<gene>
    <name evidence="10" type="ORF">CLV25_101250</name>
</gene>
<dbReference type="Pfam" id="PF01884">
    <property type="entry name" value="PcrB"/>
    <property type="match status" value="1"/>
</dbReference>
<sequence length="250" mass="26524">MTVFKNIQSTIGQRPMLALLVDPDKVGDASARDTLINRISNSKVDLVLVGGSLIFSSVDDTVVALKRGCGKPVVLFPGLSSHFTPSADAILFLSLLSGRNPEFLIGNHVHAAIPIMKSGIEVIPTAYILVDGGRTTSVEYMSNTHPIPANKPDIALATAAAAQLLGFRMIYLEAGSGALNHVPKETILQVKQHVSLPVIVGGGIRTEESLCEVLDGGADVVVVGTAFEEDAGLIDRFAEIVSTRSRNEER</sequence>
<evidence type="ECO:0000256" key="9">
    <source>
        <dbReference type="HAMAP-Rule" id="MF_00112"/>
    </source>
</evidence>
<organism evidence="10 11">
    <name type="scientific">Acetobacteroides hydrogenigenes</name>
    <dbReference type="NCBI Taxonomy" id="979970"/>
    <lineage>
        <taxon>Bacteria</taxon>
        <taxon>Pseudomonadati</taxon>
        <taxon>Bacteroidota</taxon>
        <taxon>Bacteroidia</taxon>
        <taxon>Bacteroidales</taxon>
        <taxon>Rikenellaceae</taxon>
        <taxon>Acetobacteroides</taxon>
    </lineage>
</organism>
<dbReference type="EC" id="2.5.1.41" evidence="9"/>
<name>A0A4R2EVI1_9BACT</name>
<feature type="binding site" evidence="9">
    <location>
        <begin position="171"/>
        <end position="177"/>
    </location>
    <ligand>
        <name>sn-glycerol 1-phosphate</name>
        <dbReference type="ChEBI" id="CHEBI:57685"/>
    </ligand>
</feature>
<dbReference type="AlphaFoldDB" id="A0A4R2EVI1"/>
<evidence type="ECO:0000256" key="2">
    <source>
        <dbReference type="ARBA" id="ARBA00022679"/>
    </source>
</evidence>
<dbReference type="GO" id="GO:0000287">
    <property type="term" value="F:magnesium ion binding"/>
    <property type="evidence" value="ECO:0007669"/>
    <property type="project" value="UniProtKB-UniRule"/>
</dbReference>
<feature type="binding site" evidence="9">
    <location>
        <position position="52"/>
    </location>
    <ligand>
        <name>Mg(2+)</name>
        <dbReference type="ChEBI" id="CHEBI:18420"/>
    </ligand>
</feature>
<dbReference type="NCBIfam" id="TIGR01768">
    <property type="entry name" value="GGGP-family"/>
    <property type="match status" value="1"/>
</dbReference>
<dbReference type="NCBIfam" id="TIGR01769">
    <property type="entry name" value="GGGP"/>
    <property type="match status" value="1"/>
</dbReference>
<feature type="binding site" evidence="9">
    <location>
        <position position="22"/>
    </location>
    <ligand>
        <name>Mg(2+)</name>
        <dbReference type="ChEBI" id="CHEBI:18420"/>
    </ligand>
</feature>
<reference evidence="10 11" key="1">
    <citation type="submission" date="2019-03" db="EMBL/GenBank/DDBJ databases">
        <title>Genomic Encyclopedia of Archaeal and Bacterial Type Strains, Phase II (KMG-II): from individual species to whole genera.</title>
        <authorList>
            <person name="Goeker M."/>
        </authorList>
    </citation>
    <scope>NUCLEOTIDE SEQUENCE [LARGE SCALE GENOMIC DNA]</scope>
    <source>
        <strain evidence="10 11">RL-C</strain>
    </source>
</reference>
<comment type="cofactor">
    <cofactor evidence="9">
        <name>Mg(2+)</name>
        <dbReference type="ChEBI" id="CHEBI:18420"/>
    </cofactor>
</comment>
<dbReference type="InterPro" id="IPR010946">
    <property type="entry name" value="GGGP_synth"/>
</dbReference>
<keyword evidence="5 9" id="KW-0443">Lipid metabolism</keyword>
<protein>
    <recommendedName>
        <fullName evidence="9">Geranylgeranylglyceryl phosphate synthase</fullName>
        <shortName evidence="9">GGGP synthase</shortName>
        <shortName evidence="9">GGGPS</shortName>
        <ecNumber evidence="9">2.5.1.41</ecNumber>
    </recommendedName>
    <alternativeName>
        <fullName evidence="9">(S)-3-O-geranylgeranylglyceryl phosphate synthase</fullName>
    </alternativeName>
    <alternativeName>
        <fullName evidence="9">Phosphoglycerol geranylgeranyltransferase</fullName>
    </alternativeName>
</protein>
<accession>A0A4R2EVI1</accession>
<evidence type="ECO:0000256" key="5">
    <source>
        <dbReference type="ARBA" id="ARBA00023098"/>
    </source>
</evidence>
<evidence type="ECO:0000256" key="7">
    <source>
        <dbReference type="ARBA" id="ARBA00023264"/>
    </source>
</evidence>